<dbReference type="EMBL" id="SWFS01000341">
    <property type="protein sequence ID" value="KAA8909416.1"/>
    <property type="molecule type" value="Genomic_DNA"/>
</dbReference>
<dbReference type="GO" id="GO:0033557">
    <property type="term" value="C:Slx1-Slx4 complex"/>
    <property type="evidence" value="ECO:0007669"/>
    <property type="project" value="InterPro"/>
</dbReference>
<dbReference type="Proteomes" id="UP000761534">
    <property type="component" value="Unassembled WGS sequence"/>
</dbReference>
<evidence type="ECO:0000313" key="9">
    <source>
        <dbReference type="EMBL" id="KAA8909416.1"/>
    </source>
</evidence>
<reference evidence="9" key="1">
    <citation type="journal article" date="2019" name="G3 (Bethesda)">
        <title>Genome Assemblies of Two Rare Opportunistic Yeast Pathogens: Diutina rugosa (syn. Candida rugosa) and Trichomonascus ciferrii (syn. Candida ciferrii).</title>
        <authorList>
            <person name="Mixao V."/>
            <person name="Saus E."/>
            <person name="Hansen A.P."/>
            <person name="Lass-Florl C."/>
            <person name="Gabaldon T."/>
        </authorList>
    </citation>
    <scope>NUCLEOTIDE SEQUENCE</scope>
    <source>
        <strain evidence="9">CBS 4856</strain>
    </source>
</reference>
<evidence type="ECO:0000256" key="6">
    <source>
        <dbReference type="ARBA" id="ARBA00023242"/>
    </source>
</evidence>
<keyword evidence="4" id="KW-0233">DNA recombination</keyword>
<dbReference type="CDD" id="cd22999">
    <property type="entry name" value="SAP_SLX4"/>
    <property type="match status" value="1"/>
</dbReference>
<feature type="region of interest" description="Disordered" evidence="8">
    <location>
        <begin position="321"/>
        <end position="416"/>
    </location>
</feature>
<evidence type="ECO:0000313" key="10">
    <source>
        <dbReference type="Proteomes" id="UP000761534"/>
    </source>
</evidence>
<feature type="compositionally biased region" description="Basic residues" evidence="8">
    <location>
        <begin position="51"/>
        <end position="62"/>
    </location>
</feature>
<feature type="compositionally biased region" description="Acidic residues" evidence="8">
    <location>
        <begin position="405"/>
        <end position="416"/>
    </location>
</feature>
<evidence type="ECO:0000256" key="2">
    <source>
        <dbReference type="ARBA" id="ARBA00006661"/>
    </source>
</evidence>
<dbReference type="GO" id="GO:0006260">
    <property type="term" value="P:DNA replication"/>
    <property type="evidence" value="ECO:0007669"/>
    <property type="project" value="InterPro"/>
</dbReference>
<accession>A0A642V714</accession>
<protein>
    <recommendedName>
        <fullName evidence="7">Structure-specific endonuclease subunit SLX4</fullName>
    </recommendedName>
</protein>
<feature type="compositionally biased region" description="Polar residues" evidence="8">
    <location>
        <begin position="353"/>
        <end position="374"/>
    </location>
</feature>
<feature type="region of interest" description="Disordered" evidence="8">
    <location>
        <begin position="459"/>
        <end position="498"/>
    </location>
</feature>
<dbReference type="GO" id="GO:0006310">
    <property type="term" value="P:DNA recombination"/>
    <property type="evidence" value="ECO:0007669"/>
    <property type="project" value="UniProtKB-KW"/>
</dbReference>
<dbReference type="GO" id="GO:0006281">
    <property type="term" value="P:DNA repair"/>
    <property type="evidence" value="ECO:0007669"/>
    <property type="project" value="UniProtKB-KW"/>
</dbReference>
<gene>
    <name evidence="9" type="ORF">TRICI_004517</name>
</gene>
<evidence type="ECO:0000256" key="4">
    <source>
        <dbReference type="ARBA" id="ARBA00023172"/>
    </source>
</evidence>
<name>A0A642V714_9ASCO</name>
<comment type="caution">
    <text evidence="9">The sequence shown here is derived from an EMBL/GenBank/DDBJ whole genome shotgun (WGS) entry which is preliminary data.</text>
</comment>
<comment type="similarity">
    <text evidence="2">Belongs to the SLX4 family.</text>
</comment>
<organism evidence="9 10">
    <name type="scientific">Trichomonascus ciferrii</name>
    <dbReference type="NCBI Taxonomy" id="44093"/>
    <lineage>
        <taxon>Eukaryota</taxon>
        <taxon>Fungi</taxon>
        <taxon>Dikarya</taxon>
        <taxon>Ascomycota</taxon>
        <taxon>Saccharomycotina</taxon>
        <taxon>Dipodascomycetes</taxon>
        <taxon>Dipodascales</taxon>
        <taxon>Trichomonascaceae</taxon>
        <taxon>Trichomonascus</taxon>
        <taxon>Trichomonascus ciferrii complex</taxon>
    </lineage>
</organism>
<dbReference type="Pfam" id="PF09494">
    <property type="entry name" value="Slx4"/>
    <property type="match status" value="1"/>
</dbReference>
<keyword evidence="6" id="KW-0539">Nucleus</keyword>
<sequence>MEGPSVVAVDLEQFRCASESRRYRAVLEQGRLTEKENQDSVVEDNDDAKTKKATTTKERKKKTADPIKLLSGRPSRVRIQNELTSALKRTNGKGRRRKRKNAPIVSKVVDPTRGVEQIKQLRQVYPFSTCCGAHCKPRTDDRLVDLAYYLQPQHTRLQGLFAMTGAVPDDLTEEDVVALHDNDVQWSSQVHDFWSHAPSSPRSASRKGSLGRCIGEENVLVVDDSEDEGFWGHAPRPPGSASRRDSVEACAYNREKEDELGQAADKSVDVIDKREVLEGPVVSGCDHMNNTDMMGKNIIPDSQEVEEIADDSVEVIDVLAGSRNQSSPEIGFQERNLEEEQPNSRKQRLSIDSAFSLSPRHNASNVPETHSTPKSAAEDKFENTSLPELEESINSSREVSCPQEEAADIVDDSEAEDDIVIIPNPASATEANDSLVIQKVHHSSPRTALVISDSEADLDDMLSPQPANKQPIPHIPDSEDESNLELQPSPPSTNPQYESYTTKELRELVKQYGFKPVRSRNQMIQLLRSCHTQPTSAPLTTNTANIRTDQLDEMLYQQIDQNIKSLHDYKIYQQIISYEPIDILTLHALITQTFNIPVNLDETKSYCDLRGICFTTANDLTN</sequence>
<proteinExistence type="inferred from homology"/>
<evidence type="ECO:0000256" key="3">
    <source>
        <dbReference type="ARBA" id="ARBA00022763"/>
    </source>
</evidence>
<comment type="subcellular location">
    <subcellularLocation>
        <location evidence="1">Nucleus</location>
    </subcellularLocation>
</comment>
<dbReference type="OrthoDB" id="5349119at2759"/>
<evidence type="ECO:0000256" key="7">
    <source>
        <dbReference type="ARBA" id="ARBA00029496"/>
    </source>
</evidence>
<dbReference type="AlphaFoldDB" id="A0A642V714"/>
<keyword evidence="5" id="KW-0234">DNA repair</keyword>
<dbReference type="InterPro" id="IPR018574">
    <property type="entry name" value="Structure-sp_endonuc_su_Slx4"/>
</dbReference>
<evidence type="ECO:0000256" key="5">
    <source>
        <dbReference type="ARBA" id="ARBA00023204"/>
    </source>
</evidence>
<feature type="region of interest" description="Disordered" evidence="8">
    <location>
        <begin position="31"/>
        <end position="65"/>
    </location>
</feature>
<evidence type="ECO:0000256" key="1">
    <source>
        <dbReference type="ARBA" id="ARBA00004123"/>
    </source>
</evidence>
<keyword evidence="3" id="KW-0227">DNA damage</keyword>
<evidence type="ECO:0000256" key="8">
    <source>
        <dbReference type="SAM" id="MobiDB-lite"/>
    </source>
</evidence>
<dbReference type="VEuPathDB" id="FungiDB:TRICI_004517"/>
<keyword evidence="10" id="KW-1185">Reference proteome</keyword>